<gene>
    <name evidence="4" type="ORF">ACFOEO_10750</name>
</gene>
<accession>A0ABV7N638</accession>
<feature type="domain" description="WxL Interacting Protein host binding" evidence="3">
    <location>
        <begin position="159"/>
        <end position="289"/>
    </location>
</feature>
<dbReference type="EMBL" id="JBHRVQ010000001">
    <property type="protein sequence ID" value="MFC3389054.1"/>
    <property type="molecule type" value="Genomic_DNA"/>
</dbReference>
<evidence type="ECO:0000313" key="4">
    <source>
        <dbReference type="EMBL" id="MFC3389054.1"/>
    </source>
</evidence>
<dbReference type="RefSeq" id="WP_380655482.1">
    <property type="nucleotide sequence ID" value="NZ_JBHRVQ010000001.1"/>
</dbReference>
<keyword evidence="1" id="KW-0812">Transmembrane</keyword>
<proteinExistence type="predicted"/>
<comment type="caution">
    <text evidence="4">The sequence shown here is derived from an EMBL/GenBank/DDBJ whole genome shotgun (WGS) entry which is preliminary data.</text>
</comment>
<dbReference type="Proteomes" id="UP001595637">
    <property type="component" value="Unassembled WGS sequence"/>
</dbReference>
<evidence type="ECO:0000313" key="5">
    <source>
        <dbReference type="Proteomes" id="UP001595637"/>
    </source>
</evidence>
<evidence type="ECO:0000259" key="2">
    <source>
        <dbReference type="Pfam" id="PF06030"/>
    </source>
</evidence>
<name>A0ABV7N638_9STAP</name>
<keyword evidence="5" id="KW-1185">Reference proteome</keyword>
<feature type="transmembrane region" description="Helical" evidence="1">
    <location>
        <begin position="310"/>
        <end position="330"/>
    </location>
</feature>
<dbReference type="InterPro" id="IPR021759">
    <property type="entry name" value="WxLIP_HBD"/>
</dbReference>
<dbReference type="Pfam" id="PF06030">
    <property type="entry name" value="WxLIP_PGBD"/>
    <property type="match status" value="1"/>
</dbReference>
<keyword evidence="1" id="KW-0472">Membrane</keyword>
<evidence type="ECO:0000256" key="1">
    <source>
        <dbReference type="SAM" id="Phobius"/>
    </source>
</evidence>
<sequence>MTRPFQGLIMFIMILISFIFSISASADERVGFSIEAQLPDNQIDASVTYYDLRVDSDEEQTLTLTIYNHENEPLLVKGQVLNASTNSNGLVVYEDKEVDESLSEPITELVELSQDEWRIPAGQSITIEAQLNMIDTSFDGIKLGGLRFEKADDEDDESEGVSIQNKYAYVIGVRLSQNDNEVEPELELDSIIPGLVNYRTAVTANIRNTQPIMMSDMKIKATVFRGDETEPLHAVEQEEIKMAPNSVMPFVINWENSRLEAGEYRLEMTATDGENGWRWDEDFQISTEDETINEEAVELDESTDGQSAQLWLIIGLGVLLVVIVILIFYIRKLKKKSGA</sequence>
<feature type="domain" description="WxL Interacting Protein peptidoglycan binding" evidence="2">
    <location>
        <begin position="32"/>
        <end position="150"/>
    </location>
</feature>
<protein>
    <submittedName>
        <fullName evidence="4">DUF916 and DUF3324 domain-containing protein</fullName>
    </submittedName>
</protein>
<dbReference type="Pfam" id="PF11797">
    <property type="entry name" value="WxLIP_HBD"/>
    <property type="match status" value="1"/>
</dbReference>
<keyword evidence="1" id="KW-1133">Transmembrane helix</keyword>
<organism evidence="4 5">
    <name type="scientific">Salinicoccus sesuvii</name>
    <dbReference type="NCBI Taxonomy" id="868281"/>
    <lineage>
        <taxon>Bacteria</taxon>
        <taxon>Bacillati</taxon>
        <taxon>Bacillota</taxon>
        <taxon>Bacilli</taxon>
        <taxon>Bacillales</taxon>
        <taxon>Staphylococcaceae</taxon>
        <taxon>Salinicoccus</taxon>
    </lineage>
</organism>
<dbReference type="InterPro" id="IPR010317">
    <property type="entry name" value="WxLIP_PGBD"/>
</dbReference>
<reference evidence="5" key="1">
    <citation type="journal article" date="2019" name="Int. J. Syst. Evol. Microbiol.">
        <title>The Global Catalogue of Microorganisms (GCM) 10K type strain sequencing project: providing services to taxonomists for standard genome sequencing and annotation.</title>
        <authorList>
            <consortium name="The Broad Institute Genomics Platform"/>
            <consortium name="The Broad Institute Genome Sequencing Center for Infectious Disease"/>
            <person name="Wu L."/>
            <person name="Ma J."/>
        </authorList>
    </citation>
    <scope>NUCLEOTIDE SEQUENCE [LARGE SCALE GENOMIC DNA]</scope>
    <source>
        <strain evidence="5">CCM 7756</strain>
    </source>
</reference>
<evidence type="ECO:0000259" key="3">
    <source>
        <dbReference type="Pfam" id="PF11797"/>
    </source>
</evidence>